<dbReference type="InterPro" id="IPR052158">
    <property type="entry name" value="INH-QAR"/>
</dbReference>
<protein>
    <submittedName>
        <fullName evidence="4">Transcriptional regulator containing an amidase domain and an AraC-type DNA-binding HTH domain</fullName>
    </submittedName>
</protein>
<name>A0A108U498_9GAMM</name>
<dbReference type="PROSITE" id="PS01124">
    <property type="entry name" value="HTH_ARAC_FAMILY_2"/>
    <property type="match status" value="1"/>
</dbReference>
<dbReference type="SMART" id="SM00342">
    <property type="entry name" value="HTH_ARAC"/>
    <property type="match status" value="1"/>
</dbReference>
<dbReference type="Gene3D" id="3.40.50.880">
    <property type="match status" value="1"/>
</dbReference>
<keyword evidence="4" id="KW-0238">DNA-binding</keyword>
<accession>A0A108U498</accession>
<dbReference type="PANTHER" id="PTHR43130">
    <property type="entry name" value="ARAC-FAMILY TRANSCRIPTIONAL REGULATOR"/>
    <property type="match status" value="1"/>
</dbReference>
<evidence type="ECO:0000313" key="4">
    <source>
        <dbReference type="EMBL" id="KWS02276.1"/>
    </source>
</evidence>
<comment type="caution">
    <text evidence="4">The sequence shown here is derived from an EMBL/GenBank/DDBJ whole genome shotgun (WGS) entry which is preliminary data.</text>
</comment>
<dbReference type="GO" id="GO:0043565">
    <property type="term" value="F:sequence-specific DNA binding"/>
    <property type="evidence" value="ECO:0007669"/>
    <property type="project" value="InterPro"/>
</dbReference>
<dbReference type="Gene3D" id="1.10.10.60">
    <property type="entry name" value="Homeodomain-like"/>
    <property type="match status" value="1"/>
</dbReference>
<evidence type="ECO:0000313" key="5">
    <source>
        <dbReference type="Proteomes" id="UP000023435"/>
    </source>
</evidence>
<dbReference type="InterPro" id="IPR002818">
    <property type="entry name" value="DJ-1/PfpI"/>
</dbReference>
<feature type="domain" description="HTH araC/xylS-type" evidence="3">
    <location>
        <begin position="218"/>
        <end position="316"/>
    </location>
</feature>
<dbReference type="AlphaFoldDB" id="A0A108U498"/>
<sequence length="320" mass="35506">MLVYADAQSLDISGPLEVFALASRQAQEDDSDCEPLYRLHVVAEQAGPIVLASGMQLLPDLLCSQVPDAFDTLLVSGGMGDALDRMRANNGLVRWLREIAPRVRRIASVCSGALLLAEAGVLDGRKATTHWRDLGELRQRYPRVQVEADAIYTHDGAVWTSAGITAGMDLALAMVAADHGMPLALKVAKRMVMVSKRSGGQSQFSRQLDELDLPDQFAQLAAWVREHLRSRLDVGRLAQQVHMSPRQFGRRFQSVFGTTPQKYIEQLRVEAAKPLLESTRKEFKRIASDCGFASDEAMRRAFVRQLGIRPSDYRERFGSP</sequence>
<gene>
    <name evidence="4" type="ORF">AZ78_4943</name>
</gene>
<dbReference type="SUPFAM" id="SSF46689">
    <property type="entry name" value="Homeodomain-like"/>
    <property type="match status" value="2"/>
</dbReference>
<dbReference type="Pfam" id="PF12833">
    <property type="entry name" value="HTH_18"/>
    <property type="match status" value="1"/>
</dbReference>
<organism evidence="4 5">
    <name type="scientific">Lysobacter capsici AZ78</name>
    <dbReference type="NCBI Taxonomy" id="1444315"/>
    <lineage>
        <taxon>Bacteria</taxon>
        <taxon>Pseudomonadati</taxon>
        <taxon>Pseudomonadota</taxon>
        <taxon>Gammaproteobacteria</taxon>
        <taxon>Lysobacterales</taxon>
        <taxon>Lysobacteraceae</taxon>
        <taxon>Lysobacter</taxon>
    </lineage>
</organism>
<dbReference type="InterPro" id="IPR018060">
    <property type="entry name" value="HTH_AraC"/>
</dbReference>
<dbReference type="SUPFAM" id="SSF52317">
    <property type="entry name" value="Class I glutamine amidotransferase-like"/>
    <property type="match status" value="1"/>
</dbReference>
<keyword evidence="5" id="KW-1185">Reference proteome</keyword>
<dbReference type="EMBL" id="JAJA02000002">
    <property type="protein sequence ID" value="KWS02276.1"/>
    <property type="molecule type" value="Genomic_DNA"/>
</dbReference>
<dbReference type="GO" id="GO:0003700">
    <property type="term" value="F:DNA-binding transcription factor activity"/>
    <property type="evidence" value="ECO:0007669"/>
    <property type="project" value="InterPro"/>
</dbReference>
<dbReference type="InterPro" id="IPR009057">
    <property type="entry name" value="Homeodomain-like_sf"/>
</dbReference>
<dbReference type="Proteomes" id="UP000023435">
    <property type="component" value="Unassembled WGS sequence"/>
</dbReference>
<proteinExistence type="predicted"/>
<keyword evidence="2" id="KW-0804">Transcription</keyword>
<evidence type="ECO:0000256" key="2">
    <source>
        <dbReference type="ARBA" id="ARBA00023163"/>
    </source>
</evidence>
<dbReference type="PANTHER" id="PTHR43130:SF3">
    <property type="entry name" value="HTH-TYPE TRANSCRIPTIONAL REGULATOR RV1931C"/>
    <property type="match status" value="1"/>
</dbReference>
<evidence type="ECO:0000256" key="1">
    <source>
        <dbReference type="ARBA" id="ARBA00023015"/>
    </source>
</evidence>
<evidence type="ECO:0000259" key="3">
    <source>
        <dbReference type="PROSITE" id="PS01124"/>
    </source>
</evidence>
<dbReference type="Pfam" id="PF01965">
    <property type="entry name" value="DJ-1_PfpI"/>
    <property type="match status" value="1"/>
</dbReference>
<reference evidence="4 5" key="1">
    <citation type="journal article" date="2014" name="Genome Announc.">
        <title>Draft Genome Sequence of Lysobacter capsici AZ78, a Bacterium Antagonistic to Plant-Pathogenic Oomycetes.</title>
        <authorList>
            <person name="Puopolo G."/>
            <person name="Sonego P."/>
            <person name="Engelen K."/>
            <person name="Pertot I."/>
        </authorList>
    </citation>
    <scope>NUCLEOTIDE SEQUENCE [LARGE SCALE GENOMIC DNA]</scope>
    <source>
        <strain evidence="4 5">AZ78</strain>
    </source>
</reference>
<dbReference type="InterPro" id="IPR029062">
    <property type="entry name" value="Class_I_gatase-like"/>
</dbReference>
<dbReference type="OrthoDB" id="9803764at2"/>
<keyword evidence="1" id="KW-0805">Transcription regulation</keyword>
<dbReference type="CDD" id="cd03137">
    <property type="entry name" value="GATase1_AraC_1"/>
    <property type="match status" value="1"/>
</dbReference>